<comment type="subcellular location">
    <subcellularLocation>
        <location evidence="6">Cytoplasm</location>
    </subcellularLocation>
</comment>
<organism evidence="8 9">
    <name type="scientific">Garciella nitratireducens DSM 15102</name>
    <dbReference type="NCBI Taxonomy" id="1121911"/>
    <lineage>
        <taxon>Bacteria</taxon>
        <taxon>Bacillati</taxon>
        <taxon>Bacillota</taxon>
        <taxon>Clostridia</taxon>
        <taxon>Eubacteriales</taxon>
        <taxon>Eubacteriaceae</taxon>
        <taxon>Garciella</taxon>
    </lineage>
</organism>
<dbReference type="AlphaFoldDB" id="A0A1T4P7F8"/>
<dbReference type="FunFam" id="3.30.950.10:FF:000002">
    <property type="entry name" value="Ribosomal RNA small subunit methyltransferase I"/>
    <property type="match status" value="1"/>
</dbReference>
<dbReference type="InterPro" id="IPR008189">
    <property type="entry name" value="rRNA_ssu_MeTfrase_I"/>
</dbReference>
<evidence type="ECO:0000256" key="1">
    <source>
        <dbReference type="ARBA" id="ARBA00022490"/>
    </source>
</evidence>
<evidence type="ECO:0000313" key="8">
    <source>
        <dbReference type="EMBL" id="SJZ87434.1"/>
    </source>
</evidence>
<gene>
    <name evidence="6" type="primary">rsmI</name>
    <name evidence="8" type="ORF">SAMN02745973_01957</name>
</gene>
<dbReference type="PANTHER" id="PTHR46111:SF1">
    <property type="entry name" value="RIBOSOMAL RNA SMALL SUBUNIT METHYLTRANSFERASE I"/>
    <property type="match status" value="1"/>
</dbReference>
<dbReference type="Pfam" id="PF00590">
    <property type="entry name" value="TP_methylase"/>
    <property type="match status" value="1"/>
</dbReference>
<dbReference type="InterPro" id="IPR014777">
    <property type="entry name" value="4pyrrole_Mease_sub1"/>
</dbReference>
<reference evidence="8 9" key="1">
    <citation type="submission" date="2017-02" db="EMBL/GenBank/DDBJ databases">
        <authorList>
            <person name="Peterson S.W."/>
        </authorList>
    </citation>
    <scope>NUCLEOTIDE SEQUENCE [LARGE SCALE GENOMIC DNA]</scope>
    <source>
        <strain evidence="8 9">DSM 15102</strain>
    </source>
</reference>
<feature type="domain" description="Tetrapyrrole methylase" evidence="7">
    <location>
        <begin position="8"/>
        <end position="206"/>
    </location>
</feature>
<evidence type="ECO:0000256" key="2">
    <source>
        <dbReference type="ARBA" id="ARBA00022552"/>
    </source>
</evidence>
<dbReference type="InterPro" id="IPR035996">
    <property type="entry name" value="4pyrrol_Methylase_sf"/>
</dbReference>
<accession>A0A1T4P7F8</accession>
<evidence type="ECO:0000259" key="7">
    <source>
        <dbReference type="Pfam" id="PF00590"/>
    </source>
</evidence>
<sequence>MIEKGIGTIYFCSTPIGNLEDITLRVLRILQQVDLIAAEDTRHTIKLLNHFDIKTSLTSYHQHNEKSKGEQLIQKAKEGKNIAVVSDAGMPGISDPGEQLIQKCIRESIPFTLLPGANAALTALVLSGLSTRAFVFEGFLSRDKKERNLQFQRIQKETRTILFYESPNRIVSTLKEIKKHLGQRQVAIARELTKQYEEIWRGTIENAIEEFTVRTPKGEFVLVIEGLSLEQIKKEQKKQWEGWTIQEHLNYYICQGDSKKEAMKKVAKDRGISKREVYQYTIDS</sequence>
<dbReference type="CDD" id="cd11648">
    <property type="entry name" value="RsmI"/>
    <property type="match status" value="1"/>
</dbReference>
<evidence type="ECO:0000313" key="9">
    <source>
        <dbReference type="Proteomes" id="UP000196365"/>
    </source>
</evidence>
<dbReference type="Gene3D" id="3.40.1010.10">
    <property type="entry name" value="Cobalt-precorrin-4 Transmethylase, Domain 1"/>
    <property type="match status" value="1"/>
</dbReference>
<dbReference type="HAMAP" id="MF_01877">
    <property type="entry name" value="16SrRNA_methyltr_I"/>
    <property type="match status" value="1"/>
</dbReference>
<evidence type="ECO:0000256" key="6">
    <source>
        <dbReference type="HAMAP-Rule" id="MF_01877"/>
    </source>
</evidence>
<evidence type="ECO:0000256" key="5">
    <source>
        <dbReference type="ARBA" id="ARBA00022691"/>
    </source>
</evidence>
<keyword evidence="2 6" id="KW-0698">rRNA processing</keyword>
<dbReference type="GO" id="GO:0070677">
    <property type="term" value="F:rRNA (cytosine-2'-O-)-methyltransferase activity"/>
    <property type="evidence" value="ECO:0007669"/>
    <property type="project" value="UniProtKB-UniRule"/>
</dbReference>
<dbReference type="Proteomes" id="UP000196365">
    <property type="component" value="Unassembled WGS sequence"/>
</dbReference>
<dbReference type="NCBIfam" id="TIGR00096">
    <property type="entry name" value="16S rRNA (cytidine(1402)-2'-O)-methyltransferase"/>
    <property type="match status" value="1"/>
</dbReference>
<keyword evidence="4 6" id="KW-0808">Transferase</keyword>
<keyword evidence="9" id="KW-1185">Reference proteome</keyword>
<dbReference type="RefSeq" id="WP_423240806.1">
    <property type="nucleotide sequence ID" value="NZ_FUWV01000015.1"/>
</dbReference>
<proteinExistence type="inferred from homology"/>
<dbReference type="GO" id="GO:0005737">
    <property type="term" value="C:cytoplasm"/>
    <property type="evidence" value="ECO:0007669"/>
    <property type="project" value="UniProtKB-SubCell"/>
</dbReference>
<comment type="catalytic activity">
    <reaction evidence="6">
        <text>cytidine(1402) in 16S rRNA + S-adenosyl-L-methionine = 2'-O-methylcytidine(1402) in 16S rRNA + S-adenosyl-L-homocysteine + H(+)</text>
        <dbReference type="Rhea" id="RHEA:42924"/>
        <dbReference type="Rhea" id="RHEA-COMP:10285"/>
        <dbReference type="Rhea" id="RHEA-COMP:10286"/>
        <dbReference type="ChEBI" id="CHEBI:15378"/>
        <dbReference type="ChEBI" id="CHEBI:57856"/>
        <dbReference type="ChEBI" id="CHEBI:59789"/>
        <dbReference type="ChEBI" id="CHEBI:74495"/>
        <dbReference type="ChEBI" id="CHEBI:82748"/>
        <dbReference type="EC" id="2.1.1.198"/>
    </reaction>
</comment>
<dbReference type="InterPro" id="IPR018063">
    <property type="entry name" value="SAM_MeTrfase_RsmI_CS"/>
</dbReference>
<dbReference type="InterPro" id="IPR000878">
    <property type="entry name" value="4pyrrol_Mease"/>
</dbReference>
<name>A0A1T4P7F8_9FIRM</name>
<evidence type="ECO:0000256" key="3">
    <source>
        <dbReference type="ARBA" id="ARBA00022603"/>
    </source>
</evidence>
<keyword evidence="1 6" id="KW-0963">Cytoplasm</keyword>
<dbReference type="PIRSF" id="PIRSF005917">
    <property type="entry name" value="MTase_YraL"/>
    <property type="match status" value="1"/>
</dbReference>
<dbReference type="PROSITE" id="PS01296">
    <property type="entry name" value="RSMI"/>
    <property type="match status" value="1"/>
</dbReference>
<dbReference type="EMBL" id="FUWV01000015">
    <property type="protein sequence ID" value="SJZ87434.1"/>
    <property type="molecule type" value="Genomic_DNA"/>
</dbReference>
<keyword evidence="3 6" id="KW-0489">Methyltransferase</keyword>
<dbReference type="EC" id="2.1.1.198" evidence="6"/>
<comment type="function">
    <text evidence="6">Catalyzes the 2'-O-methylation of the ribose of cytidine 1402 (C1402) in 16S rRNA.</text>
</comment>
<keyword evidence="5 6" id="KW-0949">S-adenosyl-L-methionine</keyword>
<dbReference type="InterPro" id="IPR014776">
    <property type="entry name" value="4pyrrole_Mease_sub2"/>
</dbReference>
<dbReference type="SUPFAM" id="SSF53790">
    <property type="entry name" value="Tetrapyrrole methylase"/>
    <property type="match status" value="1"/>
</dbReference>
<evidence type="ECO:0000256" key="4">
    <source>
        <dbReference type="ARBA" id="ARBA00022679"/>
    </source>
</evidence>
<dbReference type="Gene3D" id="3.30.950.10">
    <property type="entry name" value="Methyltransferase, Cobalt-precorrin-4 Transmethylase, Domain 2"/>
    <property type="match status" value="1"/>
</dbReference>
<dbReference type="PANTHER" id="PTHR46111">
    <property type="entry name" value="RIBOSOMAL RNA SMALL SUBUNIT METHYLTRANSFERASE I"/>
    <property type="match status" value="1"/>
</dbReference>
<protein>
    <recommendedName>
        <fullName evidence="6">Ribosomal RNA small subunit methyltransferase I</fullName>
        <ecNumber evidence="6">2.1.1.198</ecNumber>
    </recommendedName>
    <alternativeName>
        <fullName evidence="6">16S rRNA 2'-O-ribose C1402 methyltransferase</fullName>
    </alternativeName>
    <alternativeName>
        <fullName evidence="6">rRNA (cytidine-2'-O-)-methyltransferase RsmI</fullName>
    </alternativeName>
</protein>
<comment type="similarity">
    <text evidence="6">Belongs to the methyltransferase superfamily. RsmI family.</text>
</comment>
<dbReference type="FunFam" id="3.40.1010.10:FF:000007">
    <property type="entry name" value="Ribosomal RNA small subunit methyltransferase I"/>
    <property type="match status" value="1"/>
</dbReference>